<protein>
    <submittedName>
        <fullName evidence="1">Uncharacterized protein</fullName>
    </submittedName>
</protein>
<sequence>MSFWASAMVSTYLDRWIFPDLVPAGQYTKLEN</sequence>
<dbReference type="EMBL" id="BK014654">
    <property type="protein sequence ID" value="DAD66120.1"/>
    <property type="molecule type" value="Genomic_DNA"/>
</dbReference>
<name>A0A8S5L829_9CAUD</name>
<reference evidence="1" key="1">
    <citation type="journal article" date="2021" name="Proc. Natl. Acad. Sci. U.S.A.">
        <title>A Catalog of Tens of Thousands of Viruses from Human Metagenomes Reveals Hidden Associations with Chronic Diseases.</title>
        <authorList>
            <person name="Tisza M.J."/>
            <person name="Buck C.B."/>
        </authorList>
    </citation>
    <scope>NUCLEOTIDE SEQUENCE</scope>
    <source>
        <strain evidence="1">CtzpQ31</strain>
    </source>
</reference>
<proteinExistence type="predicted"/>
<evidence type="ECO:0000313" key="1">
    <source>
        <dbReference type="EMBL" id="DAD66120.1"/>
    </source>
</evidence>
<organism evidence="1">
    <name type="scientific">Siphoviridae sp. ctzpQ31</name>
    <dbReference type="NCBI Taxonomy" id="2823613"/>
    <lineage>
        <taxon>Viruses</taxon>
        <taxon>Duplodnaviria</taxon>
        <taxon>Heunggongvirae</taxon>
        <taxon>Uroviricota</taxon>
        <taxon>Caudoviricetes</taxon>
    </lineage>
</organism>
<accession>A0A8S5L829</accession>